<dbReference type="AlphaFoldDB" id="H1V0A8"/>
<gene>
    <name evidence="2" type="ORF">CH063_01010</name>
</gene>
<evidence type="ECO:0000313" key="3">
    <source>
        <dbReference type="Proteomes" id="UP000007174"/>
    </source>
</evidence>
<name>H1V0A8_COLHI</name>
<dbReference type="Proteomes" id="UP000007174">
    <property type="component" value="Unassembled WGS sequence"/>
</dbReference>
<reference evidence="3" key="1">
    <citation type="journal article" date="2012" name="Nat. Genet.">
        <title>Lifestyle transitions in plant pathogenic Colletotrichum fungi deciphered by genome and transcriptome analyses.</title>
        <authorList>
            <person name="O'Connell R.J."/>
            <person name="Thon M.R."/>
            <person name="Hacquard S."/>
            <person name="Amyotte S.G."/>
            <person name="Kleemann J."/>
            <person name="Torres M.F."/>
            <person name="Damm U."/>
            <person name="Buiate E.A."/>
            <person name="Epstein L."/>
            <person name="Alkan N."/>
            <person name="Altmueller J."/>
            <person name="Alvarado-Balderrama L."/>
            <person name="Bauser C.A."/>
            <person name="Becker C."/>
            <person name="Birren B.W."/>
            <person name="Chen Z."/>
            <person name="Choi J."/>
            <person name="Crouch J.A."/>
            <person name="Duvick J.P."/>
            <person name="Farman M.A."/>
            <person name="Gan P."/>
            <person name="Heiman D."/>
            <person name="Henrissat B."/>
            <person name="Howard R.J."/>
            <person name="Kabbage M."/>
            <person name="Koch C."/>
            <person name="Kracher B."/>
            <person name="Kubo Y."/>
            <person name="Law A.D."/>
            <person name="Lebrun M.-H."/>
            <person name="Lee Y.-H."/>
            <person name="Miyara I."/>
            <person name="Moore N."/>
            <person name="Neumann U."/>
            <person name="Nordstroem K."/>
            <person name="Panaccione D.G."/>
            <person name="Panstruga R."/>
            <person name="Place M."/>
            <person name="Proctor R.H."/>
            <person name="Prusky D."/>
            <person name="Rech G."/>
            <person name="Reinhardt R."/>
            <person name="Rollins J.A."/>
            <person name="Rounsley S."/>
            <person name="Schardl C.L."/>
            <person name="Schwartz D.C."/>
            <person name="Shenoy N."/>
            <person name="Shirasu K."/>
            <person name="Sikhakolli U.R."/>
            <person name="Stueber K."/>
            <person name="Sukno S.A."/>
            <person name="Sweigard J.A."/>
            <person name="Takano Y."/>
            <person name="Takahara H."/>
            <person name="Trail F."/>
            <person name="van der Does H.C."/>
            <person name="Voll L.M."/>
            <person name="Will I."/>
            <person name="Young S."/>
            <person name="Zeng Q."/>
            <person name="Zhang J."/>
            <person name="Zhou S."/>
            <person name="Dickman M.B."/>
            <person name="Schulze-Lefert P."/>
            <person name="Ver Loren van Themaat E."/>
            <person name="Ma L.-J."/>
            <person name="Vaillancourt L.J."/>
        </authorList>
    </citation>
    <scope>NUCLEOTIDE SEQUENCE [LARGE SCALE GENOMIC DNA]</scope>
    <source>
        <strain evidence="3">IMI 349063</strain>
    </source>
</reference>
<organism evidence="2 3">
    <name type="scientific">Colletotrichum higginsianum (strain IMI 349063)</name>
    <name type="common">Crucifer anthracnose fungus</name>
    <dbReference type="NCBI Taxonomy" id="759273"/>
    <lineage>
        <taxon>Eukaryota</taxon>
        <taxon>Fungi</taxon>
        <taxon>Dikarya</taxon>
        <taxon>Ascomycota</taxon>
        <taxon>Pezizomycotina</taxon>
        <taxon>Sordariomycetes</taxon>
        <taxon>Hypocreomycetidae</taxon>
        <taxon>Glomerellales</taxon>
        <taxon>Glomerellaceae</taxon>
        <taxon>Colletotrichum</taxon>
        <taxon>Colletotrichum destructivum species complex</taxon>
    </lineage>
</organism>
<feature type="region of interest" description="Disordered" evidence="1">
    <location>
        <begin position="120"/>
        <end position="139"/>
    </location>
</feature>
<evidence type="ECO:0000313" key="2">
    <source>
        <dbReference type="EMBL" id="CCF33659.1"/>
    </source>
</evidence>
<dbReference type="HOGENOM" id="CLU_1107039_0_0_1"/>
<proteinExistence type="predicted"/>
<sequence length="251" mass="26647">MLPSNPSRWGNPKPGLMRSHSPICSAIQPSSIRSFPHHYRVSRLQLPPLLQSCGVLACHHQQEGVKWRVKSGDIREACAQPASFRPPPTPVTSHFVLGSLPQSCLLGRVKSTLPLLPLLADGPPPMPSTPQPGPPSPIGSRVPTSAFQACKVPVLGTGRGWTGKAGRVGCLSLSLSPIPCRLCLNPFPSPLSVACALRGDRPLGILIAIPHAPQNGTMNCSPCHARGRPNPPDFVKTSPSVRCPPYRLGLG</sequence>
<accession>H1V0A8</accession>
<dbReference type="EMBL" id="CACQ02000846">
    <property type="protein sequence ID" value="CCF33659.1"/>
    <property type="molecule type" value="Genomic_DNA"/>
</dbReference>
<protein>
    <submittedName>
        <fullName evidence="2">Uncharacterized protein</fullName>
    </submittedName>
</protein>
<evidence type="ECO:0000256" key="1">
    <source>
        <dbReference type="SAM" id="MobiDB-lite"/>
    </source>
</evidence>
<feature type="compositionally biased region" description="Pro residues" evidence="1">
    <location>
        <begin position="122"/>
        <end position="137"/>
    </location>
</feature>